<gene>
    <name evidence="1" type="ORF">PCOR1329_LOCUS48406</name>
</gene>
<proteinExistence type="predicted"/>
<keyword evidence="2" id="KW-1185">Reference proteome</keyword>
<evidence type="ECO:0000313" key="1">
    <source>
        <dbReference type="EMBL" id="CAK0858838.1"/>
    </source>
</evidence>
<evidence type="ECO:0000313" key="2">
    <source>
        <dbReference type="Proteomes" id="UP001189429"/>
    </source>
</evidence>
<dbReference type="Proteomes" id="UP001189429">
    <property type="component" value="Unassembled WGS sequence"/>
</dbReference>
<reference evidence="1" key="1">
    <citation type="submission" date="2023-10" db="EMBL/GenBank/DDBJ databases">
        <authorList>
            <person name="Chen Y."/>
            <person name="Shah S."/>
            <person name="Dougan E. K."/>
            <person name="Thang M."/>
            <person name="Chan C."/>
        </authorList>
    </citation>
    <scope>NUCLEOTIDE SEQUENCE [LARGE SCALE GENOMIC DNA]</scope>
</reference>
<sequence length="139" mass="15521">MSCRSLRARRRLWPPHLAGVGGPAPIEESRMDVQKSIYLCRCFLRNLAPVKEPTDEWRLCTMRGAYWLEVSVSSSSVSSCSWDDRAEDLGPRELPPKCREKIAEMALSLGCSPKPRYPSRPAFGGLHELPAHLLVGETG</sequence>
<accession>A0ABN9UKY2</accession>
<dbReference type="EMBL" id="CAUYUJ010015843">
    <property type="protein sequence ID" value="CAK0858838.1"/>
    <property type="molecule type" value="Genomic_DNA"/>
</dbReference>
<comment type="caution">
    <text evidence="1">The sequence shown here is derived from an EMBL/GenBank/DDBJ whole genome shotgun (WGS) entry which is preliminary data.</text>
</comment>
<name>A0ABN9UKY2_9DINO</name>
<protein>
    <submittedName>
        <fullName evidence="1">Uncharacterized protein</fullName>
    </submittedName>
</protein>
<organism evidence="1 2">
    <name type="scientific">Prorocentrum cordatum</name>
    <dbReference type="NCBI Taxonomy" id="2364126"/>
    <lineage>
        <taxon>Eukaryota</taxon>
        <taxon>Sar</taxon>
        <taxon>Alveolata</taxon>
        <taxon>Dinophyceae</taxon>
        <taxon>Prorocentrales</taxon>
        <taxon>Prorocentraceae</taxon>
        <taxon>Prorocentrum</taxon>
    </lineage>
</organism>